<comment type="caution">
    <text evidence="1">The sequence shown here is derived from an EMBL/GenBank/DDBJ whole genome shotgun (WGS) entry which is preliminary data.</text>
</comment>
<gene>
    <name evidence="1" type="ORF">FE784_38860</name>
</gene>
<dbReference type="InterPro" id="IPR030489">
    <property type="entry name" value="TR_Rrf2-type_CS"/>
</dbReference>
<dbReference type="InterPro" id="IPR036390">
    <property type="entry name" value="WH_DNA-bd_sf"/>
</dbReference>
<dbReference type="InterPro" id="IPR000944">
    <property type="entry name" value="Tscrpt_reg_Rrf2"/>
</dbReference>
<sequence length="152" mass="16287">MSPANRGIPIGPPRFGVAVHALVWLTQSGGVLSSGSIACQVNSHATFLRRVLQTLVQAGLVEAREGRDGGYTLKKPSGQISLADVYAAVRTEGPEGDENIDCGEAAAQQLDLALDKIMSGAEQHTLEYLRQFTIDDVMARVEFFAAGRECEQ</sequence>
<dbReference type="EMBL" id="VDCQ01000106">
    <property type="protein sequence ID" value="TNJ56718.1"/>
    <property type="molecule type" value="Genomic_DNA"/>
</dbReference>
<dbReference type="SUPFAM" id="SSF46785">
    <property type="entry name" value="Winged helix' DNA-binding domain"/>
    <property type="match status" value="1"/>
</dbReference>
<dbReference type="GO" id="GO:0003700">
    <property type="term" value="F:DNA-binding transcription factor activity"/>
    <property type="evidence" value="ECO:0007669"/>
    <property type="project" value="TreeGrafter"/>
</dbReference>
<dbReference type="Gene3D" id="1.10.10.10">
    <property type="entry name" value="Winged helix-like DNA-binding domain superfamily/Winged helix DNA-binding domain"/>
    <property type="match status" value="1"/>
</dbReference>
<dbReference type="Proteomes" id="UP000307943">
    <property type="component" value="Unassembled WGS sequence"/>
</dbReference>
<accession>A0A5C4SVT6</accession>
<reference evidence="1 2" key="1">
    <citation type="submission" date="2019-05" db="EMBL/GenBank/DDBJ databases">
        <title>We sequenced the genome of Paenibacillus hemerocallicola KCTC 33185 for further insight into its adaptation and study the phylogeny of Paenibacillus.</title>
        <authorList>
            <person name="Narsing Rao M.P."/>
        </authorList>
    </citation>
    <scope>NUCLEOTIDE SEQUENCE [LARGE SCALE GENOMIC DNA]</scope>
    <source>
        <strain evidence="1 2">KCTC 33185</strain>
    </source>
</reference>
<dbReference type="InterPro" id="IPR036388">
    <property type="entry name" value="WH-like_DNA-bd_sf"/>
</dbReference>
<dbReference type="PANTHER" id="PTHR33221">
    <property type="entry name" value="WINGED HELIX-TURN-HELIX TRANSCRIPTIONAL REGULATOR, RRF2 FAMILY"/>
    <property type="match status" value="1"/>
</dbReference>
<evidence type="ECO:0000313" key="2">
    <source>
        <dbReference type="Proteomes" id="UP000307943"/>
    </source>
</evidence>
<dbReference type="PROSITE" id="PS51197">
    <property type="entry name" value="HTH_RRF2_2"/>
    <property type="match status" value="1"/>
</dbReference>
<keyword evidence="2" id="KW-1185">Reference proteome</keyword>
<dbReference type="AlphaFoldDB" id="A0A5C4SVT6"/>
<name>A0A5C4SVT6_9BACL</name>
<dbReference type="RefSeq" id="WP_139607673.1">
    <property type="nucleotide sequence ID" value="NZ_VDCQ01000106.1"/>
</dbReference>
<organism evidence="1 2">
    <name type="scientific">Paenibacillus hemerocallicola</name>
    <dbReference type="NCBI Taxonomy" id="1172614"/>
    <lineage>
        <taxon>Bacteria</taxon>
        <taxon>Bacillati</taxon>
        <taxon>Bacillota</taxon>
        <taxon>Bacilli</taxon>
        <taxon>Bacillales</taxon>
        <taxon>Paenibacillaceae</taxon>
        <taxon>Paenibacillus</taxon>
    </lineage>
</organism>
<proteinExistence type="predicted"/>
<protein>
    <submittedName>
        <fullName evidence="1">Rrf2 family transcriptional regulator</fullName>
    </submittedName>
</protein>
<dbReference type="GO" id="GO:0005829">
    <property type="term" value="C:cytosol"/>
    <property type="evidence" value="ECO:0007669"/>
    <property type="project" value="TreeGrafter"/>
</dbReference>
<evidence type="ECO:0000313" key="1">
    <source>
        <dbReference type="EMBL" id="TNJ56718.1"/>
    </source>
</evidence>
<dbReference type="Pfam" id="PF02082">
    <property type="entry name" value="Rrf2"/>
    <property type="match status" value="1"/>
</dbReference>
<dbReference type="PROSITE" id="PS01332">
    <property type="entry name" value="HTH_RRF2_1"/>
    <property type="match status" value="1"/>
</dbReference>
<dbReference type="PANTHER" id="PTHR33221:SF15">
    <property type="entry name" value="HTH-TYPE TRANSCRIPTIONAL REGULATOR YWGB-RELATED"/>
    <property type="match status" value="1"/>
</dbReference>
<dbReference type="OrthoDB" id="32510at2"/>